<reference evidence="1" key="1">
    <citation type="submission" date="2020-11" db="EMBL/GenBank/DDBJ databases">
        <authorList>
            <person name="Koelle M."/>
            <person name="Horta M.A.C."/>
            <person name="Nowrousian M."/>
            <person name="Ohm R.A."/>
            <person name="Benz P."/>
            <person name="Pilgard A."/>
        </authorList>
    </citation>
    <scope>NUCLEOTIDE SEQUENCE</scope>
    <source>
        <strain evidence="1">FPRL280</strain>
    </source>
</reference>
<comment type="caution">
    <text evidence="1">The sequence shown here is derived from an EMBL/GenBank/DDBJ whole genome shotgun (WGS) entry which is preliminary data.</text>
</comment>
<accession>A0A8H7P166</accession>
<name>A0A8H7P166_9APHY</name>
<organism evidence="1 2">
    <name type="scientific">Rhodonia placenta</name>
    <dbReference type="NCBI Taxonomy" id="104341"/>
    <lineage>
        <taxon>Eukaryota</taxon>
        <taxon>Fungi</taxon>
        <taxon>Dikarya</taxon>
        <taxon>Basidiomycota</taxon>
        <taxon>Agaricomycotina</taxon>
        <taxon>Agaricomycetes</taxon>
        <taxon>Polyporales</taxon>
        <taxon>Adustoporiaceae</taxon>
        <taxon>Rhodonia</taxon>
    </lineage>
</organism>
<proteinExistence type="predicted"/>
<sequence length="80" mass="9257">MYTSILKRELRCLQSLLRSVRVTLSLPRLSEARFLSGAAFHRSFRTEHSSSSLSQNFKDWSGTDLRVRVWKCKKYCSEGG</sequence>
<protein>
    <submittedName>
        <fullName evidence="1">Uncharacterized protein</fullName>
    </submittedName>
</protein>
<gene>
    <name evidence="1" type="ORF">IEO21_05803</name>
</gene>
<dbReference type="EMBL" id="JADOXO010000114">
    <property type="protein sequence ID" value="KAF9813017.1"/>
    <property type="molecule type" value="Genomic_DNA"/>
</dbReference>
<dbReference type="Proteomes" id="UP000639403">
    <property type="component" value="Unassembled WGS sequence"/>
</dbReference>
<evidence type="ECO:0000313" key="2">
    <source>
        <dbReference type="Proteomes" id="UP000639403"/>
    </source>
</evidence>
<evidence type="ECO:0000313" key="1">
    <source>
        <dbReference type="EMBL" id="KAF9813017.1"/>
    </source>
</evidence>
<dbReference type="AlphaFoldDB" id="A0A8H7P166"/>
<reference evidence="1" key="2">
    <citation type="journal article" name="Front. Microbiol.">
        <title>Degradative Capacity of Two Strains of Rhodonia placenta: From Phenotype to Genotype.</title>
        <authorList>
            <person name="Kolle M."/>
            <person name="Horta M.A.C."/>
            <person name="Nowrousian M."/>
            <person name="Ohm R.A."/>
            <person name="Benz J.P."/>
            <person name="Pilgard A."/>
        </authorList>
    </citation>
    <scope>NUCLEOTIDE SEQUENCE</scope>
    <source>
        <strain evidence="1">FPRL280</strain>
    </source>
</reference>